<dbReference type="Pfam" id="PF10593">
    <property type="entry name" value="Z1"/>
    <property type="match status" value="1"/>
</dbReference>
<dbReference type="Proteomes" id="UP000295645">
    <property type="component" value="Unassembled WGS sequence"/>
</dbReference>
<accession>A0A4R3YHS1</accession>
<dbReference type="EMBL" id="SMCS01000010">
    <property type="protein sequence ID" value="TCV91621.1"/>
    <property type="molecule type" value="Genomic_DNA"/>
</dbReference>
<protein>
    <submittedName>
        <fullName evidence="2">Z1 domain-containing protein</fullName>
    </submittedName>
</protein>
<name>A0A4R3YHS1_9GAMM</name>
<reference evidence="2 3" key="1">
    <citation type="submission" date="2019-03" db="EMBL/GenBank/DDBJ databases">
        <title>Above-ground endophytic microbial communities from plants in different locations in the United States.</title>
        <authorList>
            <person name="Frank C."/>
        </authorList>
    </citation>
    <scope>NUCLEOTIDE SEQUENCE [LARGE SCALE GENOMIC DNA]</scope>
    <source>
        <strain evidence="2 3">LP_13_YM</strain>
    </source>
</reference>
<organism evidence="2 3">
    <name type="scientific">Luteibacter rhizovicinus</name>
    <dbReference type="NCBI Taxonomy" id="242606"/>
    <lineage>
        <taxon>Bacteria</taxon>
        <taxon>Pseudomonadati</taxon>
        <taxon>Pseudomonadota</taxon>
        <taxon>Gammaproteobacteria</taxon>
        <taxon>Lysobacterales</taxon>
        <taxon>Rhodanobacteraceae</taxon>
        <taxon>Luteibacter</taxon>
    </lineage>
</organism>
<evidence type="ECO:0000313" key="2">
    <source>
        <dbReference type="EMBL" id="TCV91621.1"/>
    </source>
</evidence>
<gene>
    <name evidence="2" type="ORF">EC912_11051</name>
</gene>
<keyword evidence="3" id="KW-1185">Reference proteome</keyword>
<feature type="domain" description="Putative endonuclease Z1" evidence="1">
    <location>
        <begin position="397"/>
        <end position="627"/>
    </location>
</feature>
<dbReference type="RefSeq" id="WP_132147065.1">
    <property type="nucleotide sequence ID" value="NZ_SMCS01000010.1"/>
</dbReference>
<comment type="caution">
    <text evidence="2">The sequence shown here is derived from an EMBL/GenBank/DDBJ whole genome shotgun (WGS) entry which is preliminary data.</text>
</comment>
<evidence type="ECO:0000313" key="3">
    <source>
        <dbReference type="Proteomes" id="UP000295645"/>
    </source>
</evidence>
<evidence type="ECO:0000259" key="1">
    <source>
        <dbReference type="Pfam" id="PF10593"/>
    </source>
</evidence>
<proteinExistence type="predicted"/>
<sequence length="906" mass="100836">MNREMLLNMARAGIAMNKAPTQDEIRTLVTNLSALPMFTGMLSIHDHEDIARQIEREFMVDLGPAHTLKGDHKAWLLGKRHEIQWNYWRRYKNHLLQSGFGPKVVDRLDEITDSILDLAGDPTDAGSWSRRGLVVGHVQSGKTANYVGLINKAADAGYKLVILIAGIHSNLRSQTQERIDEGFVGRDSDQLLGGKINPKFLGVGALDRSFSATAYTSRAYDFLRVRAEGLGVPINNLSQPAIFVIKKNKSILTNLIDWLQSTSSSGDRLTMPILVIDDEADNASVNTSQDPTKPNTINQLIRQLLNISTKNTYIGYTATPFANIFIDPDTSSEMSGDDLFPRDFIVGLDAPSTYVGANRFFLEQGSGESLTVEVNDTDDWLPLSHKIDTTIDKLHPSLVRAIDCFVLSKAIRILRGQGKRHHSMLVNVSRFTSVQSKIAERIAEHVKRLRDAVENRYAISGSEALRDPYIRSIHEAWAAMYRTTTAESWDRIQSALHQAAAGIAVAEVNARSGPGALDYRSHGEAGLTVIAVGGNSLSRGFTLEGLTISYFLRNTQMYDTLLQMGRWFGYRDGYADLCRLFIKTEALEWYSYIANATEELRDEIAKMESLKLTPLDFGFAVRSHPEALLVTARNKMRAAKEIIREVGLAAKLVESAVIFATDEVCTANLKATLVLGEKLQLAGISCEPFPPITTKTRRRPSRLFTDVQSNIIVDFIRSFVLHPANIEMSSALVEQYTERRALDKWDVVFVSKRSEEAVPFHIAGFEIGMQERNAKLDKRTLKISGNARRVASRGLERAGINDAQAAEAEVEFKKKNSGTNIADLYYRKVRTKPLLMVHILDVSITDDSATPREKKKQVHAAYGISFPGLADGEVESRIAYTANIVAYRELFGQFDVDGDDDDDATE</sequence>
<dbReference type="InterPro" id="IPR018310">
    <property type="entry name" value="Put_endonuclease_Z1-dom"/>
</dbReference>
<dbReference type="AlphaFoldDB" id="A0A4R3YHS1"/>
<dbReference type="OrthoDB" id="436461at2"/>